<feature type="compositionally biased region" description="Polar residues" evidence="4">
    <location>
        <begin position="841"/>
        <end position="856"/>
    </location>
</feature>
<dbReference type="NCBIfam" id="TIGR01760">
    <property type="entry name" value="tape_meas_TP901"/>
    <property type="match status" value="1"/>
</dbReference>
<evidence type="ECO:0000313" key="7">
    <source>
        <dbReference type="EMBL" id="ANT45160.1"/>
    </source>
</evidence>
<evidence type="ECO:0000256" key="2">
    <source>
        <dbReference type="ARBA" id="ARBA00022612"/>
    </source>
</evidence>
<keyword evidence="1" id="KW-1245">Viral tail assembly</keyword>
<proteinExistence type="predicted"/>
<keyword evidence="3" id="KW-0175">Coiled coil</keyword>
<dbReference type="PANTHER" id="PTHR37813:SF1">
    <property type="entry name" value="FELS-2 PROPHAGE PROTEIN"/>
    <property type="match status" value="1"/>
</dbReference>
<reference evidence="7 8" key="1">
    <citation type="journal article" date="2016" name="Viruses">
        <title>Two Novel Myoviruses from the North of Iraq Reveal Insights into Clostridium difficile Phage Diversity and Biology.</title>
        <authorList>
            <person name="Rashid S.J."/>
            <person name="Barylski J."/>
            <person name="Hargreaves K.R."/>
            <person name="Millard A.A."/>
            <person name="Vinner G.K."/>
            <person name="Clokie M.R."/>
        </authorList>
    </citation>
    <scope>NUCLEOTIDE SEQUENCE [LARGE SCALE GENOMIC DNA]</scope>
</reference>
<dbReference type="InterPro" id="IPR010090">
    <property type="entry name" value="Phage_tape_meas"/>
</dbReference>
<feature type="transmembrane region" description="Helical" evidence="5">
    <location>
        <begin position="621"/>
        <end position="647"/>
    </location>
</feature>
<feature type="transmembrane region" description="Helical" evidence="5">
    <location>
        <begin position="582"/>
        <end position="609"/>
    </location>
</feature>
<dbReference type="PANTHER" id="PTHR37813">
    <property type="entry name" value="FELS-2 PROPHAGE PROTEIN"/>
    <property type="match status" value="1"/>
</dbReference>
<organism evidence="7 8">
    <name type="scientific">Clostridium phage CDKM15</name>
    <dbReference type="NCBI Taxonomy" id="1868595"/>
    <lineage>
        <taxon>Viruses</taxon>
        <taxon>Duplodnaviria</taxon>
        <taxon>Heunggongvirae</taxon>
        <taxon>Uroviricota</taxon>
        <taxon>Caudoviricetes</taxon>
        <taxon>Colneyvirus</taxon>
        <taxon>Colneyvirus CDKM15</taxon>
    </lineage>
</organism>
<evidence type="ECO:0000256" key="5">
    <source>
        <dbReference type="SAM" id="Phobius"/>
    </source>
</evidence>
<evidence type="ECO:0000256" key="1">
    <source>
        <dbReference type="ARBA" id="ARBA00022465"/>
    </source>
</evidence>
<keyword evidence="5" id="KW-0812">Transmembrane</keyword>
<feature type="transmembrane region" description="Helical" evidence="5">
    <location>
        <begin position="691"/>
        <end position="724"/>
    </location>
</feature>
<feature type="coiled-coil region" evidence="3">
    <location>
        <begin position="485"/>
        <end position="512"/>
    </location>
</feature>
<gene>
    <name evidence="7" type="ORF">CDKM15_17</name>
</gene>
<accession>A0A3G1E3F4</accession>
<dbReference type="SUPFAM" id="SSF48371">
    <property type="entry name" value="ARM repeat"/>
    <property type="match status" value="1"/>
</dbReference>
<keyword evidence="2" id="KW-1188">Viral release from host cell</keyword>
<keyword evidence="8" id="KW-1185">Reference proteome</keyword>
<evidence type="ECO:0000313" key="8">
    <source>
        <dbReference type="Proteomes" id="UP000266459"/>
    </source>
</evidence>
<feature type="region of interest" description="Disordered" evidence="4">
    <location>
        <begin position="834"/>
        <end position="856"/>
    </location>
</feature>
<sequence length="1429" mass="153539">MREIAKKEMYHIDVVIDVTGDEQTKSKLSAMERYMKQTEKRMKALNRIKANPIIQAQDKTSSVVNRISNNLKRVGRTISTTINAKDRASSVVNRVKNKVNSLLTSRQREVLLKARDKASQVVDKVKAKVQNLTAATIISLNMKADPALRVISQTRSKLGELKNNTIINIKAKGEEALNTISRTKSKLQEFSNRTYQAIVKLKDEASPTLSGIGSKIDSFISGAISKFAQLTTAITVALGGIGVGSSIKTFANFEQGMKNVQAVTGASGKEMEALTVKARNLGKTTAYSAREVSDAMYYAGMAGWKTNQIIEGMPGILNLAATGGTDLALTSDIVTDGLTALGMTAKDTGQFVDIMAATITNSNTNVELFGETLKFIGSLGGSLGVPMRDVALATGLMASSAIKGSQAGTSLRMGLLRLINEPKRAATAMRKYGIEMKTTKSGSLDLAATIDELRNKLGKLSDTKKVGALGDIVGANASSGWAAIVNASESDYNKLKKAIAESEEEAKRIADMKMDSLNGQFAKLKNTINDVKISIGEKLGPVTRNFMENIISSMPKVGDSIVNFVSNFINNFDKIKNVLQGVISIIGGVIAGFMAFKALTVISSVISIITKIATASTLIGGIVGVLGPIGAIVLTVGMLAGAFLFAYQKSEIFRNGIKNIGKSISNFLKPLNTFIEQIKSKFKELMNVLKPLFLAVSELGSMIISALSPVIQFLATVFIIKFIYSFNVIVNKVKAIVNTITGVVNGLIEIFKGIADVVKGFINGDGKQVTNGLKSIFKGIIDIVKSLWSGLVDFVTSPIQAVVDILDTKFGKKVEGIKKKWNELKDFLKNPTKSAPKVQPVNLSSEKASSELQTSSNGAKEYISSLGQKIGEGIGKIKEKFGELKTSATEVFNNIVNFIGGKATELKDKLLEGIKPAIDTFKQAFSNLKETFGGSLDSIKEAFGGLKTVFDENIKTPFENLKQKVLEMKESLKPVFDNLKSSFAELGKALEPIKEAFSGVKDFFSNLFKPIKDDGATKTTKTNMDELKQSTQRVGTSFKELGNAFNQLKEAAKPFIDYLKQIKDSLTSTLGDIGGGLLKGVATSIVLVITSVINAIASIIKAVAGAIKGVIDIIKGIFEIIGGIISGDGEKIKQGFSDAFKGIGEVVKSLWEGIKGVLGAPIKAVVDFVSNGFSEKVGQVKQWWADLKTNVAQKISGFVSFISDGFQQKVQQVGMWWQGLKVNLSGKISGFVSLVENGFKSKVDSIKSAWDSLKKKLSTKITGFVSIVKTGVSNILDHFADGGVASKPSICGEAGPEMVIPLSNSKRSRALSLYEQAGQMLGTKASNNVIPISQKLGTSFNSTSSIQNSNSSIINNVRQFPTKQEEFNNTENRIYQEAQPQNIISSGSNAINVGGISINIQGSNNKEEMIQEILSQVESGLREALEDIG</sequence>
<dbReference type="Pfam" id="PF10145">
    <property type="entry name" value="PhageMin_Tail"/>
    <property type="match status" value="1"/>
</dbReference>
<keyword evidence="5" id="KW-0472">Membrane</keyword>
<evidence type="ECO:0000259" key="6">
    <source>
        <dbReference type="Pfam" id="PF10145"/>
    </source>
</evidence>
<dbReference type="Proteomes" id="UP000266459">
    <property type="component" value="Segment"/>
</dbReference>
<dbReference type="EMBL" id="KX228400">
    <property type="protein sequence ID" value="ANT45160.1"/>
    <property type="molecule type" value="Genomic_DNA"/>
</dbReference>
<evidence type="ECO:0000256" key="3">
    <source>
        <dbReference type="SAM" id="Coils"/>
    </source>
</evidence>
<dbReference type="GO" id="GO:0098003">
    <property type="term" value="P:viral tail assembly"/>
    <property type="evidence" value="ECO:0007669"/>
    <property type="project" value="UniProtKB-KW"/>
</dbReference>
<protein>
    <submittedName>
        <fullName evidence="7">Tail tape measure protein</fullName>
    </submittedName>
</protein>
<feature type="domain" description="Phage tail tape measure protein" evidence="6">
    <location>
        <begin position="277"/>
        <end position="474"/>
    </location>
</feature>
<dbReference type="Gene3D" id="1.20.120.20">
    <property type="entry name" value="Apolipoprotein"/>
    <property type="match status" value="1"/>
</dbReference>
<dbReference type="SUPFAM" id="SSF58113">
    <property type="entry name" value="Apolipoprotein A-I"/>
    <property type="match status" value="1"/>
</dbReference>
<dbReference type="InterPro" id="IPR016024">
    <property type="entry name" value="ARM-type_fold"/>
</dbReference>
<name>A0A3G1E3F4_9CAUD</name>
<evidence type="ECO:0000256" key="4">
    <source>
        <dbReference type="SAM" id="MobiDB-lite"/>
    </source>
</evidence>
<keyword evidence="5" id="KW-1133">Transmembrane helix</keyword>